<evidence type="ECO:0000259" key="1">
    <source>
        <dbReference type="Pfam" id="PF01323"/>
    </source>
</evidence>
<proteinExistence type="evidence at transcript level"/>
<dbReference type="Gene3D" id="3.40.30.10">
    <property type="entry name" value="Glutaredoxin"/>
    <property type="match status" value="1"/>
</dbReference>
<dbReference type="AlphaFoldDB" id="A9NYS1"/>
<dbReference type="Pfam" id="PF01323">
    <property type="entry name" value="DSBA"/>
    <property type="match status" value="1"/>
</dbReference>
<dbReference type="SUPFAM" id="SSF52833">
    <property type="entry name" value="Thioredoxin-like"/>
    <property type="match status" value="1"/>
</dbReference>
<dbReference type="CDD" id="cd03024">
    <property type="entry name" value="DsbA_FrnE"/>
    <property type="match status" value="1"/>
</dbReference>
<dbReference type="InterPro" id="IPR036249">
    <property type="entry name" value="Thioredoxin-like_sf"/>
</dbReference>
<dbReference type="EMBL" id="EF086522">
    <property type="protein sequence ID" value="ABK25782.1"/>
    <property type="molecule type" value="mRNA"/>
</dbReference>
<dbReference type="PANTHER" id="PTHR13887">
    <property type="entry name" value="GLUTATHIONE S-TRANSFERASE KAPPA"/>
    <property type="match status" value="1"/>
</dbReference>
<reference evidence="2" key="1">
    <citation type="journal article" date="2008" name="BMC Genomics">
        <title>A conifer genomics resource of 200,000 spruce (Picea spp.) ESTs and 6,464 high-quality, sequence-finished full-length cDNAs for Sitka spruce (Picea sitchensis).</title>
        <authorList>
            <person name="Ralph S.G."/>
            <person name="Chun H.J."/>
            <person name="Kolosova N."/>
            <person name="Cooper D."/>
            <person name="Oddy C."/>
            <person name="Ritland C.E."/>
            <person name="Kirkpatrick R."/>
            <person name="Moore R."/>
            <person name="Barber S."/>
            <person name="Holt R.A."/>
            <person name="Jones S.J."/>
            <person name="Marra M.A."/>
            <person name="Douglas C.J."/>
            <person name="Ritland K."/>
            <person name="Bohlmann J."/>
        </authorList>
    </citation>
    <scope>NUCLEOTIDE SEQUENCE</scope>
    <source>
        <tissue evidence="2">Green portion of the leader tissue</tissue>
    </source>
</reference>
<accession>A9NYS1</accession>
<name>A9NYS1_PICSI</name>
<feature type="domain" description="DSBA-like thioredoxin" evidence="1">
    <location>
        <begin position="48"/>
        <end position="247"/>
    </location>
</feature>
<dbReference type="PANTHER" id="PTHR13887:SF41">
    <property type="entry name" value="THIOREDOXIN SUPERFAMILY PROTEIN"/>
    <property type="match status" value="1"/>
</dbReference>
<organism evidence="2">
    <name type="scientific">Picea sitchensis</name>
    <name type="common">Sitka spruce</name>
    <name type="synonym">Pinus sitchensis</name>
    <dbReference type="NCBI Taxonomy" id="3332"/>
    <lineage>
        <taxon>Eukaryota</taxon>
        <taxon>Viridiplantae</taxon>
        <taxon>Streptophyta</taxon>
        <taxon>Embryophyta</taxon>
        <taxon>Tracheophyta</taxon>
        <taxon>Spermatophyta</taxon>
        <taxon>Pinopsida</taxon>
        <taxon>Pinidae</taxon>
        <taxon>Conifers I</taxon>
        <taxon>Pinales</taxon>
        <taxon>Pinaceae</taxon>
        <taxon>Picea</taxon>
    </lineage>
</organism>
<sequence length="256" mass="28916">MILLLRTGPWIPKQLVDPITLPSSIFNYKKLNIMAQSLSMQSEKKLITVDITSDTVCPWCFIGKRHLNKAMDASKDLYNFRVRWHPFLLNPSAPKEGIEKTVYWKQKFGDENVEPIISRVSKACQVVGIDFKSGGLTGNTLDSHRLIAFASQQGLEKQNALVEELFLNYFTQQKYIGDRKVLLEAAEKVGITGAKEWLDDPNNGLKEINEELQIYARSVTGVPHFLINGQYKLHGAQQSETFLKAFQVAATDDKAN</sequence>
<evidence type="ECO:0000313" key="2">
    <source>
        <dbReference type="EMBL" id="ABK25782.1"/>
    </source>
</evidence>
<protein>
    <recommendedName>
        <fullName evidence="1">DSBA-like thioredoxin domain-containing protein</fullName>
    </recommendedName>
</protein>
<dbReference type="GO" id="GO:0016491">
    <property type="term" value="F:oxidoreductase activity"/>
    <property type="evidence" value="ECO:0007669"/>
    <property type="project" value="InterPro"/>
</dbReference>
<dbReference type="InterPro" id="IPR001853">
    <property type="entry name" value="DSBA-like_thioredoxin_dom"/>
</dbReference>